<dbReference type="RefSeq" id="WP_091688774.1">
    <property type="nucleotide sequence ID" value="NZ_BAABFM010000030.1"/>
</dbReference>
<comment type="cofactor">
    <cofactor evidence="4">
        <name>Zn(2+)</name>
        <dbReference type="ChEBI" id="CHEBI:29105"/>
    </cofactor>
    <text evidence="4">Binds 1 zinc ion per subunit.</text>
</comment>
<dbReference type="PANTHER" id="PTHR11085:SF4">
    <property type="entry name" value="NAD-DEPENDENT PROTEIN DEACYLASE"/>
    <property type="match status" value="1"/>
</dbReference>
<dbReference type="HAMAP" id="MF_01968">
    <property type="entry name" value="Sirtuin_ClassU"/>
    <property type="match status" value="1"/>
</dbReference>
<dbReference type="OrthoDB" id="9800582at2"/>
<dbReference type="Gene3D" id="3.30.1600.10">
    <property type="entry name" value="SIR2/SIRT2 'Small Domain"/>
    <property type="match status" value="1"/>
</dbReference>
<dbReference type="EC" id="2.3.1.286" evidence="4"/>
<comment type="caution">
    <text evidence="4">Lacks conserved residue(s) required for the propagation of feature annotation.</text>
</comment>
<evidence type="ECO:0000313" key="8">
    <source>
        <dbReference type="Proteomes" id="UP000198806"/>
    </source>
</evidence>
<dbReference type="GO" id="GO:0008270">
    <property type="term" value="F:zinc ion binding"/>
    <property type="evidence" value="ECO:0007669"/>
    <property type="project" value="UniProtKB-UniRule"/>
</dbReference>
<dbReference type="Pfam" id="PF02146">
    <property type="entry name" value="SIR2"/>
    <property type="match status" value="1"/>
</dbReference>
<comment type="similarity">
    <text evidence="4">Belongs to the sirtuin family. Class U subfamily.</text>
</comment>
<feature type="binding site" evidence="4">
    <location>
        <position position="109"/>
    </location>
    <ligand>
        <name>nicotinamide</name>
        <dbReference type="ChEBI" id="CHEBI:17154"/>
    </ligand>
</feature>
<dbReference type="GO" id="GO:0005737">
    <property type="term" value="C:cytoplasm"/>
    <property type="evidence" value="ECO:0007669"/>
    <property type="project" value="UniProtKB-SubCell"/>
</dbReference>
<evidence type="ECO:0000259" key="6">
    <source>
        <dbReference type="PROSITE" id="PS50305"/>
    </source>
</evidence>
<feature type="binding site" evidence="4">
    <location>
        <position position="37"/>
    </location>
    <ligand>
        <name>NAD(+)</name>
        <dbReference type="ChEBI" id="CHEBI:57540"/>
    </ligand>
</feature>
<dbReference type="STRING" id="1527.SAMN04489757_1503"/>
<feature type="binding site" evidence="4 5">
    <location>
        <position position="156"/>
    </location>
    <ligand>
        <name>Zn(2+)</name>
        <dbReference type="ChEBI" id="CHEBI:29105"/>
    </ligand>
</feature>
<feature type="binding site" evidence="4">
    <location>
        <position position="194"/>
    </location>
    <ligand>
        <name>NAD(+)</name>
        <dbReference type="ChEBI" id="CHEBI:57540"/>
    </ligand>
</feature>
<feature type="binding site" evidence="4">
    <location>
        <position position="108"/>
    </location>
    <ligand>
        <name>NAD(+)</name>
        <dbReference type="ChEBI" id="CHEBI:57540"/>
    </ligand>
</feature>
<keyword evidence="8" id="KW-1185">Reference proteome</keyword>
<feature type="binding site" evidence="4">
    <location>
        <position position="124"/>
    </location>
    <ligand>
        <name>NAD(+)</name>
        <dbReference type="ChEBI" id="CHEBI:57540"/>
    </ligand>
</feature>
<keyword evidence="4 5" id="KW-0862">Zinc</keyword>
<dbReference type="Gene3D" id="3.40.50.1220">
    <property type="entry name" value="TPP-binding domain"/>
    <property type="match status" value="1"/>
</dbReference>
<evidence type="ECO:0000256" key="2">
    <source>
        <dbReference type="ARBA" id="ARBA00022679"/>
    </source>
</evidence>
<evidence type="ECO:0000256" key="4">
    <source>
        <dbReference type="HAMAP-Rule" id="MF_01968"/>
    </source>
</evidence>
<feature type="active site" description="Proton acceptor" evidence="4 5">
    <location>
        <position position="124"/>
    </location>
</feature>
<dbReference type="PANTHER" id="PTHR11085">
    <property type="entry name" value="NAD-DEPENDENT PROTEIN DEACYLASE SIRTUIN-5, MITOCHONDRIAL-RELATED"/>
    <property type="match status" value="1"/>
</dbReference>
<protein>
    <recommendedName>
        <fullName evidence="4">NAD-dependent protein deacetylase</fullName>
        <ecNumber evidence="4">2.3.1.286</ecNumber>
    </recommendedName>
    <alternativeName>
        <fullName evidence="4">Regulatory protein SIR2 homolog</fullName>
    </alternativeName>
</protein>
<keyword evidence="3 4" id="KW-0520">NAD</keyword>
<feature type="binding site" evidence="4">
    <location>
        <position position="234"/>
    </location>
    <ligand>
        <name>NAD(+)</name>
        <dbReference type="ChEBI" id="CHEBI:57540"/>
    </ligand>
</feature>
<feature type="binding site" evidence="4">
    <location>
        <position position="29"/>
    </location>
    <ligand>
        <name>NAD(+)</name>
        <dbReference type="ChEBI" id="CHEBI:57540"/>
    </ligand>
</feature>
<dbReference type="PROSITE" id="PS50305">
    <property type="entry name" value="SIRTUIN"/>
    <property type="match status" value="1"/>
</dbReference>
<feature type="binding site" evidence="4 5">
    <location>
        <position position="132"/>
    </location>
    <ligand>
        <name>Zn(2+)</name>
        <dbReference type="ChEBI" id="CHEBI:29105"/>
    </ligand>
</feature>
<feature type="binding site" evidence="4 5">
    <location>
        <position position="153"/>
    </location>
    <ligand>
        <name>Zn(2+)</name>
        <dbReference type="ChEBI" id="CHEBI:29105"/>
    </ligand>
</feature>
<keyword evidence="1 4" id="KW-0963">Cytoplasm</keyword>
<dbReference type="InterPro" id="IPR029035">
    <property type="entry name" value="DHS-like_NAD/FAD-binding_dom"/>
</dbReference>
<keyword evidence="4 5" id="KW-0479">Metal-binding</keyword>
<dbReference type="EMBL" id="FOWD01000050">
    <property type="protein sequence ID" value="SFO62749.1"/>
    <property type="molecule type" value="Genomic_DNA"/>
</dbReference>
<feature type="binding site" evidence="4">
    <location>
        <position position="217"/>
    </location>
    <ligand>
        <name>NAD(+)</name>
        <dbReference type="ChEBI" id="CHEBI:57540"/>
    </ligand>
</feature>
<evidence type="ECO:0000256" key="1">
    <source>
        <dbReference type="ARBA" id="ARBA00022490"/>
    </source>
</evidence>
<name>A0A1I5IQU3_9FIRM</name>
<sequence length="247" mass="27949">MNKETLNKVKEILKESNHIVFFGGAGVSTASNIPDFRSATGLYNRATGTDYSPEYMLSHTFFTKHTKEFYDYFRNNLYYPDAQPNNAHKALVKLEEKGKLKAIVTQNIDGLHQLAGSKNVIEFHGNATRFYCMKCGKRYSSEYAFHRVGVPKCEDCGGTIRFDVVLYEESIDDNIYRYAIHAIKNADVLIVGGTSLVVYPAAGLLQYYKGDKLILINKDCTPNDHMADYILSGDISEILWELVEEII</sequence>
<dbReference type="GO" id="GO:0017136">
    <property type="term" value="F:histone deacetylase activity, NAD-dependent"/>
    <property type="evidence" value="ECO:0007669"/>
    <property type="project" value="TreeGrafter"/>
</dbReference>
<feature type="binding site" evidence="4">
    <location>
        <position position="235"/>
    </location>
    <ligand>
        <name>NAD(+)</name>
        <dbReference type="ChEBI" id="CHEBI:57540"/>
    </ligand>
</feature>
<dbReference type="Proteomes" id="UP000198806">
    <property type="component" value="Unassembled WGS sequence"/>
</dbReference>
<organism evidence="7 8">
    <name type="scientific">Anaerocolumna aminovalerica</name>
    <dbReference type="NCBI Taxonomy" id="1527"/>
    <lineage>
        <taxon>Bacteria</taxon>
        <taxon>Bacillati</taxon>
        <taxon>Bacillota</taxon>
        <taxon>Clostridia</taxon>
        <taxon>Lachnospirales</taxon>
        <taxon>Lachnospiraceae</taxon>
        <taxon>Anaerocolumna</taxon>
    </lineage>
</organism>
<evidence type="ECO:0000256" key="5">
    <source>
        <dbReference type="PROSITE-ProRule" id="PRU00236"/>
    </source>
</evidence>
<evidence type="ECO:0000313" key="7">
    <source>
        <dbReference type="EMBL" id="SFO62749.1"/>
    </source>
</evidence>
<dbReference type="InterPro" id="IPR026591">
    <property type="entry name" value="Sirtuin_cat_small_dom_sf"/>
</dbReference>
<feature type="binding site" evidence="4">
    <location>
        <position position="195"/>
    </location>
    <ligand>
        <name>NAD(+)</name>
        <dbReference type="ChEBI" id="CHEBI:57540"/>
    </ligand>
</feature>
<dbReference type="InterPro" id="IPR050134">
    <property type="entry name" value="NAD-dep_sirtuin_deacylases"/>
</dbReference>
<dbReference type="NCBIfam" id="NF001752">
    <property type="entry name" value="PRK00481.1-1"/>
    <property type="match status" value="1"/>
</dbReference>
<feature type="binding site" evidence="4">
    <location>
        <position position="36"/>
    </location>
    <ligand>
        <name>NAD(+)</name>
        <dbReference type="ChEBI" id="CHEBI:57540"/>
    </ligand>
</feature>
<reference evidence="7 8" key="1">
    <citation type="submission" date="2016-10" db="EMBL/GenBank/DDBJ databases">
        <authorList>
            <person name="de Groot N.N."/>
        </authorList>
    </citation>
    <scope>NUCLEOTIDE SEQUENCE [LARGE SCALE GENOMIC DNA]</scope>
    <source>
        <strain evidence="7 8">DSM 1283</strain>
    </source>
</reference>
<accession>A0A1I5IQU3</accession>
<gene>
    <name evidence="4" type="primary">cobB</name>
    <name evidence="7" type="ORF">SAMN04489757_1503</name>
</gene>
<keyword evidence="2 4" id="KW-0808">Transferase</keyword>
<feature type="binding site" evidence="4">
    <location>
        <position position="36"/>
    </location>
    <ligand>
        <name>nicotinamide</name>
        <dbReference type="ChEBI" id="CHEBI:17154"/>
    </ligand>
</feature>
<comment type="function">
    <text evidence="4">NAD-dependent protein deacetylase which modulates the activities of several enzymes which are inactive in their acetylated form.</text>
</comment>
<comment type="catalytic activity">
    <reaction evidence="4">
        <text>N(6)-acetyl-L-lysyl-[protein] + NAD(+) + H2O = 2''-O-acetyl-ADP-D-ribose + nicotinamide + L-lysyl-[protein]</text>
        <dbReference type="Rhea" id="RHEA:43636"/>
        <dbReference type="Rhea" id="RHEA-COMP:9752"/>
        <dbReference type="Rhea" id="RHEA-COMP:10731"/>
        <dbReference type="ChEBI" id="CHEBI:15377"/>
        <dbReference type="ChEBI" id="CHEBI:17154"/>
        <dbReference type="ChEBI" id="CHEBI:29969"/>
        <dbReference type="ChEBI" id="CHEBI:57540"/>
        <dbReference type="ChEBI" id="CHEBI:61930"/>
        <dbReference type="ChEBI" id="CHEBI:83767"/>
        <dbReference type="EC" id="2.3.1.286"/>
    </reaction>
</comment>
<comment type="subcellular location">
    <subcellularLocation>
        <location evidence="4">Cytoplasm</location>
    </subcellularLocation>
</comment>
<feature type="binding site" evidence="4">
    <location>
        <position position="108"/>
    </location>
    <ligand>
        <name>nicotinamide</name>
        <dbReference type="ChEBI" id="CHEBI:17154"/>
    </ligand>
</feature>
<proteinExistence type="inferred from homology"/>
<feature type="domain" description="Deacetylase sirtuin-type" evidence="6">
    <location>
        <begin position="1"/>
        <end position="247"/>
    </location>
</feature>
<feature type="binding site" evidence="4">
    <location>
        <position position="109"/>
    </location>
    <ligand>
        <name>NAD(+)</name>
        <dbReference type="ChEBI" id="CHEBI:57540"/>
    </ligand>
</feature>
<feature type="binding site" evidence="4 5">
    <location>
        <position position="135"/>
    </location>
    <ligand>
        <name>Zn(2+)</name>
        <dbReference type="ChEBI" id="CHEBI:29105"/>
    </ligand>
</feature>
<dbReference type="InterPro" id="IPR026590">
    <property type="entry name" value="Ssirtuin_cat_dom"/>
</dbReference>
<dbReference type="AlphaFoldDB" id="A0A1I5IQU3"/>
<dbReference type="InterPro" id="IPR028628">
    <property type="entry name" value="Sirtuin_class_U"/>
</dbReference>
<dbReference type="GO" id="GO:0070403">
    <property type="term" value="F:NAD+ binding"/>
    <property type="evidence" value="ECO:0007669"/>
    <property type="project" value="UniProtKB-UniRule"/>
</dbReference>
<feature type="binding site" evidence="4">
    <location>
        <position position="25"/>
    </location>
    <ligand>
        <name>NAD(+)</name>
        <dbReference type="ChEBI" id="CHEBI:57540"/>
    </ligand>
</feature>
<evidence type="ECO:0000256" key="3">
    <source>
        <dbReference type="ARBA" id="ARBA00023027"/>
    </source>
</evidence>
<dbReference type="InterPro" id="IPR003000">
    <property type="entry name" value="Sirtuin"/>
</dbReference>
<feature type="binding site" evidence="4">
    <location>
        <position position="106"/>
    </location>
    <ligand>
        <name>NAD(+)</name>
        <dbReference type="ChEBI" id="CHEBI:57540"/>
    </ligand>
</feature>
<dbReference type="SUPFAM" id="SSF52467">
    <property type="entry name" value="DHS-like NAD/FAD-binding domain"/>
    <property type="match status" value="1"/>
</dbReference>